<dbReference type="InterPro" id="IPR036873">
    <property type="entry name" value="Rhodanese-like_dom_sf"/>
</dbReference>
<sequence length="280" mass="30111">MESLVSTEWLAGELGADDLKVIDATIFLPGAGRDARTEFEAEHIPGAVFLDLDEIVDTSNPAPHMLPPAHKFASRMQSLGLGDGNRFVVYDNSPLHSSARAWWMLKAFGAHYVAVLDGGLQKWKAEGRPLESGKAHVRHGHFTAFLDKDAVADKAYVSGLVHSPAHEIVDARPAARFAGEDKEPRPGVQPGHIPGSRNLPQGELFNADNTWKRGDELRAAFYDAGVELDKPMVTTCGSGVTAAVLLFGAHLLGKNDVKLYDGSWSEWGADPSTPKATGPA</sequence>
<organism evidence="9 10">
    <name type="scientific">Allosphingosinicella humi</name>
    <dbReference type="NCBI Taxonomy" id="2068657"/>
    <lineage>
        <taxon>Bacteria</taxon>
        <taxon>Pseudomonadati</taxon>
        <taxon>Pseudomonadota</taxon>
        <taxon>Alphaproteobacteria</taxon>
        <taxon>Sphingomonadales</taxon>
        <taxon>Sphingomonadaceae</taxon>
        <taxon>Allosphingosinicella</taxon>
    </lineage>
</organism>
<evidence type="ECO:0000313" key="10">
    <source>
        <dbReference type="Proteomes" id="UP000245916"/>
    </source>
</evidence>
<keyword evidence="10" id="KW-1185">Reference proteome</keyword>
<comment type="catalytic activity">
    <reaction evidence="5">
        <text>2-oxo-3-sulfanylpropanoate + [thioredoxin]-dithiol = [thioredoxin]-disulfide + hydrogen sulfide + pyruvate + H(+)</text>
        <dbReference type="Rhea" id="RHEA:21740"/>
        <dbReference type="Rhea" id="RHEA-COMP:10698"/>
        <dbReference type="Rhea" id="RHEA-COMP:10700"/>
        <dbReference type="ChEBI" id="CHEBI:15361"/>
        <dbReference type="ChEBI" id="CHEBI:15378"/>
        <dbReference type="ChEBI" id="CHEBI:29919"/>
        <dbReference type="ChEBI" id="CHEBI:29950"/>
        <dbReference type="ChEBI" id="CHEBI:50058"/>
        <dbReference type="ChEBI" id="CHEBI:57678"/>
        <dbReference type="EC" id="2.8.1.2"/>
    </reaction>
    <physiologicalReaction direction="left-to-right" evidence="5">
        <dbReference type="Rhea" id="RHEA:21741"/>
    </physiologicalReaction>
</comment>
<dbReference type="GO" id="GO:0004792">
    <property type="term" value="F:thiosulfate-cyanide sulfurtransferase activity"/>
    <property type="evidence" value="ECO:0007669"/>
    <property type="project" value="InterPro"/>
</dbReference>
<dbReference type="SUPFAM" id="SSF52821">
    <property type="entry name" value="Rhodanese/Cell cycle control phosphatase"/>
    <property type="match status" value="2"/>
</dbReference>
<dbReference type="InterPro" id="IPR001763">
    <property type="entry name" value="Rhodanese-like_dom"/>
</dbReference>
<dbReference type="Pfam" id="PF00581">
    <property type="entry name" value="Rhodanese"/>
    <property type="match status" value="2"/>
</dbReference>
<gene>
    <name evidence="9" type="ORF">DF286_02615</name>
</gene>
<evidence type="ECO:0000256" key="2">
    <source>
        <dbReference type="ARBA" id="ARBA00022490"/>
    </source>
</evidence>
<dbReference type="InterPro" id="IPR045078">
    <property type="entry name" value="TST/MPST-like"/>
</dbReference>
<dbReference type="GO" id="GO:0005737">
    <property type="term" value="C:cytoplasm"/>
    <property type="evidence" value="ECO:0007669"/>
    <property type="project" value="UniProtKB-SubCell"/>
</dbReference>
<evidence type="ECO:0000256" key="3">
    <source>
        <dbReference type="ARBA" id="ARBA00022679"/>
    </source>
</evidence>
<dbReference type="FunFam" id="3.40.250.10:FF:000015">
    <property type="entry name" value="Sulfurtransferase"/>
    <property type="match status" value="1"/>
</dbReference>
<dbReference type="InterPro" id="IPR001307">
    <property type="entry name" value="Thiosulphate_STrfase_CS"/>
</dbReference>
<dbReference type="OrthoDB" id="9781034at2"/>
<dbReference type="PROSITE" id="PS50206">
    <property type="entry name" value="RHODANESE_3"/>
    <property type="match status" value="2"/>
</dbReference>
<evidence type="ECO:0000256" key="1">
    <source>
        <dbReference type="ARBA" id="ARBA00004496"/>
    </source>
</evidence>
<evidence type="ECO:0000256" key="4">
    <source>
        <dbReference type="ARBA" id="ARBA00022737"/>
    </source>
</evidence>
<comment type="caution">
    <text evidence="9">The sequence shown here is derived from an EMBL/GenBank/DDBJ whole genome shotgun (WGS) entry which is preliminary data.</text>
</comment>
<evidence type="ECO:0000259" key="8">
    <source>
        <dbReference type="PROSITE" id="PS50206"/>
    </source>
</evidence>
<dbReference type="AlphaFoldDB" id="A0A2U2J0M1"/>
<dbReference type="CDD" id="cd01449">
    <property type="entry name" value="TST_Repeat_2"/>
    <property type="match status" value="1"/>
</dbReference>
<accession>A0A2U2J0M1</accession>
<dbReference type="PANTHER" id="PTHR11364:SF27">
    <property type="entry name" value="SULFURTRANSFERASE"/>
    <property type="match status" value="1"/>
</dbReference>
<comment type="subcellular location">
    <subcellularLocation>
        <location evidence="1">Cytoplasm</location>
    </subcellularLocation>
</comment>
<evidence type="ECO:0000313" key="9">
    <source>
        <dbReference type="EMBL" id="PWG01886.1"/>
    </source>
</evidence>
<keyword evidence="2" id="KW-0963">Cytoplasm</keyword>
<dbReference type="CDD" id="cd01448">
    <property type="entry name" value="TST_Repeat_1"/>
    <property type="match status" value="1"/>
</dbReference>
<dbReference type="FunFam" id="3.40.250.10:FF:000001">
    <property type="entry name" value="Sulfurtransferase"/>
    <property type="match status" value="1"/>
</dbReference>
<name>A0A2U2J0M1_9SPHN</name>
<feature type="region of interest" description="Disordered" evidence="7">
    <location>
        <begin position="179"/>
        <end position="202"/>
    </location>
</feature>
<protein>
    <recommendedName>
        <fullName evidence="6">Sulfurtransferase</fullName>
    </recommendedName>
</protein>
<evidence type="ECO:0000256" key="5">
    <source>
        <dbReference type="ARBA" id="ARBA00051793"/>
    </source>
</evidence>
<proteinExistence type="predicted"/>
<keyword evidence="3 6" id="KW-0808">Transferase</keyword>
<dbReference type="PROSITE" id="PS00683">
    <property type="entry name" value="RHODANESE_2"/>
    <property type="match status" value="1"/>
</dbReference>
<evidence type="ECO:0000256" key="6">
    <source>
        <dbReference type="RuleBase" id="RU000507"/>
    </source>
</evidence>
<keyword evidence="4" id="KW-0677">Repeat</keyword>
<dbReference type="RefSeq" id="WP_109270026.1">
    <property type="nucleotide sequence ID" value="NZ_QFFF01000001.1"/>
</dbReference>
<feature type="domain" description="Rhodanese" evidence="8">
    <location>
        <begin position="162"/>
        <end position="276"/>
    </location>
</feature>
<dbReference type="GO" id="GO:0016784">
    <property type="term" value="F:3-mercaptopyruvate sulfurtransferase activity"/>
    <property type="evidence" value="ECO:0007669"/>
    <property type="project" value="UniProtKB-EC"/>
</dbReference>
<reference evidence="9 10" key="1">
    <citation type="submission" date="2018-05" db="EMBL/GenBank/DDBJ databases">
        <title>Genome of Sphingosinicella humi QZX222.</title>
        <authorList>
            <person name="Qiao Z."/>
            <person name="Wang G."/>
        </authorList>
    </citation>
    <scope>NUCLEOTIDE SEQUENCE [LARGE SCALE GENOMIC DNA]</scope>
    <source>
        <strain evidence="9 10">QZX222</strain>
    </source>
</reference>
<dbReference type="EMBL" id="QFFF01000001">
    <property type="protein sequence ID" value="PWG01886.1"/>
    <property type="molecule type" value="Genomic_DNA"/>
</dbReference>
<evidence type="ECO:0000256" key="7">
    <source>
        <dbReference type="SAM" id="MobiDB-lite"/>
    </source>
</evidence>
<dbReference type="PANTHER" id="PTHR11364">
    <property type="entry name" value="THIOSULFATE SULFERTANSFERASE"/>
    <property type="match status" value="1"/>
</dbReference>
<dbReference type="Gene3D" id="3.40.250.10">
    <property type="entry name" value="Rhodanese-like domain"/>
    <property type="match status" value="2"/>
</dbReference>
<dbReference type="NCBIfam" id="NF008557">
    <property type="entry name" value="PRK11493.1"/>
    <property type="match status" value="1"/>
</dbReference>
<dbReference type="PROSITE" id="PS00380">
    <property type="entry name" value="RHODANESE_1"/>
    <property type="match status" value="1"/>
</dbReference>
<feature type="domain" description="Rhodanese" evidence="8">
    <location>
        <begin position="15"/>
        <end position="132"/>
    </location>
</feature>
<dbReference type="Proteomes" id="UP000245916">
    <property type="component" value="Unassembled WGS sequence"/>
</dbReference>
<dbReference type="SMART" id="SM00450">
    <property type="entry name" value="RHOD"/>
    <property type="match status" value="2"/>
</dbReference>
<keyword evidence="9" id="KW-0670">Pyruvate</keyword>